<feature type="compositionally biased region" description="Polar residues" evidence="2">
    <location>
        <begin position="2358"/>
        <end position="2369"/>
    </location>
</feature>
<comment type="subcellular location">
    <subcellularLocation>
        <location evidence="1">Cytoplasm</location>
        <location evidence="1">Cytoskeleton</location>
        <location evidence="1">Cilium axoneme</location>
    </subcellularLocation>
</comment>
<feature type="region of interest" description="Disordered" evidence="2">
    <location>
        <begin position="2999"/>
        <end position="3044"/>
    </location>
</feature>
<feature type="region of interest" description="Disordered" evidence="2">
    <location>
        <begin position="959"/>
        <end position="1018"/>
    </location>
</feature>
<feature type="compositionally biased region" description="Basic residues" evidence="2">
    <location>
        <begin position="2505"/>
        <end position="2517"/>
    </location>
</feature>
<feature type="compositionally biased region" description="Polar residues" evidence="2">
    <location>
        <begin position="4804"/>
        <end position="4817"/>
    </location>
</feature>
<feature type="compositionally biased region" description="Low complexity" evidence="2">
    <location>
        <begin position="2482"/>
        <end position="2504"/>
    </location>
</feature>
<feature type="region of interest" description="Disordered" evidence="2">
    <location>
        <begin position="1119"/>
        <end position="1229"/>
    </location>
</feature>
<dbReference type="ExpressionAtlas" id="A0A2K3DYX1">
    <property type="expression patterns" value="baseline"/>
</dbReference>
<dbReference type="Pfam" id="PF00211">
    <property type="entry name" value="Guanylate_cyc"/>
    <property type="match status" value="2"/>
</dbReference>
<dbReference type="GO" id="GO:0006171">
    <property type="term" value="P:cAMP biosynthetic process"/>
    <property type="evidence" value="ECO:0000318"/>
    <property type="project" value="GO_Central"/>
</dbReference>
<feature type="region of interest" description="Disordered" evidence="2">
    <location>
        <begin position="1251"/>
        <end position="1282"/>
    </location>
</feature>
<feature type="region of interest" description="Disordered" evidence="2">
    <location>
        <begin position="3973"/>
        <end position="4008"/>
    </location>
</feature>
<evidence type="ECO:0000256" key="2">
    <source>
        <dbReference type="SAM" id="MobiDB-lite"/>
    </source>
</evidence>
<organism evidence="5 6">
    <name type="scientific">Chlamydomonas reinhardtii</name>
    <name type="common">Chlamydomonas smithii</name>
    <dbReference type="NCBI Taxonomy" id="3055"/>
    <lineage>
        <taxon>Eukaryota</taxon>
        <taxon>Viridiplantae</taxon>
        <taxon>Chlorophyta</taxon>
        <taxon>core chlorophytes</taxon>
        <taxon>Chlorophyceae</taxon>
        <taxon>CS clade</taxon>
        <taxon>Chlamydomonadales</taxon>
        <taxon>Chlamydomonadaceae</taxon>
        <taxon>Chlamydomonas</taxon>
    </lineage>
</organism>
<feature type="compositionally biased region" description="Low complexity" evidence="2">
    <location>
        <begin position="2528"/>
        <end position="2543"/>
    </location>
</feature>
<feature type="region of interest" description="Disordered" evidence="2">
    <location>
        <begin position="4324"/>
        <end position="4460"/>
    </location>
</feature>
<dbReference type="Gramene" id="PNW85731">
    <property type="protein sequence ID" value="PNW85731"/>
    <property type="gene ID" value="CHLRE_03g207750v5"/>
</dbReference>
<dbReference type="InterPro" id="IPR050697">
    <property type="entry name" value="Adenylyl/Guanylyl_Cyclase_3/4"/>
</dbReference>
<feature type="compositionally biased region" description="Low complexity" evidence="2">
    <location>
        <begin position="4988"/>
        <end position="5002"/>
    </location>
</feature>
<evidence type="ECO:0000259" key="4">
    <source>
        <dbReference type="PROSITE" id="PS50125"/>
    </source>
</evidence>
<evidence type="ECO:0000256" key="1">
    <source>
        <dbReference type="ARBA" id="ARBA00004430"/>
    </source>
</evidence>
<feature type="compositionally biased region" description="Polar residues" evidence="2">
    <location>
        <begin position="4325"/>
        <end position="4352"/>
    </location>
</feature>
<feature type="compositionally biased region" description="Gly residues" evidence="2">
    <location>
        <begin position="2438"/>
        <end position="2457"/>
    </location>
</feature>
<feature type="region of interest" description="Disordered" evidence="2">
    <location>
        <begin position="3450"/>
        <end position="3503"/>
    </location>
</feature>
<feature type="compositionally biased region" description="Polar residues" evidence="2">
    <location>
        <begin position="4588"/>
        <end position="4599"/>
    </location>
</feature>
<feature type="domain" description="Guanylate cyclase" evidence="4">
    <location>
        <begin position="1660"/>
        <end position="1799"/>
    </location>
</feature>
<feature type="compositionally biased region" description="Low complexity" evidence="2">
    <location>
        <begin position="2094"/>
        <end position="2110"/>
    </location>
</feature>
<feature type="compositionally biased region" description="Gly residues" evidence="2">
    <location>
        <begin position="4604"/>
        <end position="4614"/>
    </location>
</feature>
<feature type="compositionally biased region" description="Low complexity" evidence="2">
    <location>
        <begin position="3056"/>
        <end position="3071"/>
    </location>
</feature>
<feature type="compositionally biased region" description="Low complexity" evidence="2">
    <location>
        <begin position="3464"/>
        <end position="3477"/>
    </location>
</feature>
<feature type="compositionally biased region" description="Pro residues" evidence="2">
    <location>
        <begin position="1212"/>
        <end position="1222"/>
    </location>
</feature>
<feature type="compositionally biased region" description="Low complexity" evidence="2">
    <location>
        <begin position="2397"/>
        <end position="2422"/>
    </location>
</feature>
<feature type="compositionally biased region" description="Low complexity" evidence="2">
    <location>
        <begin position="3086"/>
        <end position="3110"/>
    </location>
</feature>
<dbReference type="PANTHER" id="PTHR43081">
    <property type="entry name" value="ADENYLATE CYCLASE, TERMINAL-DIFFERENTIATION SPECIFIC-RELATED"/>
    <property type="match status" value="1"/>
</dbReference>
<feature type="compositionally biased region" description="Low complexity" evidence="2">
    <location>
        <begin position="1168"/>
        <end position="1179"/>
    </location>
</feature>
<evidence type="ECO:0000256" key="3">
    <source>
        <dbReference type="SAM" id="Phobius"/>
    </source>
</evidence>
<feature type="region of interest" description="Disordered" evidence="2">
    <location>
        <begin position="644"/>
        <end position="793"/>
    </location>
</feature>
<feature type="compositionally biased region" description="Pro residues" evidence="2">
    <location>
        <begin position="4397"/>
        <end position="4411"/>
    </location>
</feature>
<feature type="compositionally biased region" description="Gly residues" evidence="2">
    <location>
        <begin position="4381"/>
        <end position="4390"/>
    </location>
</feature>
<feature type="compositionally biased region" description="Polar residues" evidence="2">
    <location>
        <begin position="2852"/>
        <end position="2861"/>
    </location>
</feature>
<feature type="region of interest" description="Disordered" evidence="2">
    <location>
        <begin position="1831"/>
        <end position="1884"/>
    </location>
</feature>
<feature type="region of interest" description="Disordered" evidence="2">
    <location>
        <begin position="3056"/>
        <end position="3269"/>
    </location>
</feature>
<feature type="compositionally biased region" description="Gly residues" evidence="2">
    <location>
        <begin position="731"/>
        <end position="757"/>
    </location>
</feature>
<feature type="transmembrane region" description="Helical" evidence="3">
    <location>
        <begin position="311"/>
        <end position="332"/>
    </location>
</feature>
<dbReference type="Gene3D" id="3.30.70.1230">
    <property type="entry name" value="Nucleotide cyclase"/>
    <property type="match status" value="2"/>
</dbReference>
<feature type="compositionally biased region" description="Low complexity" evidence="2">
    <location>
        <begin position="4436"/>
        <end position="4450"/>
    </location>
</feature>
<dbReference type="Proteomes" id="UP000006906">
    <property type="component" value="Chromosome 3"/>
</dbReference>
<dbReference type="Gene3D" id="3.80.10.10">
    <property type="entry name" value="Ribonuclease Inhibitor"/>
    <property type="match status" value="1"/>
</dbReference>
<accession>A0A2K3DYX1</accession>
<evidence type="ECO:0000313" key="6">
    <source>
        <dbReference type="Proteomes" id="UP000006906"/>
    </source>
</evidence>
<feature type="compositionally biased region" description="Basic and acidic residues" evidence="2">
    <location>
        <begin position="2017"/>
        <end position="2027"/>
    </location>
</feature>
<keyword evidence="3" id="KW-0812">Transmembrane</keyword>
<dbReference type="KEGG" id="cre:CHLRE_03g207750v5"/>
<name>A0A2K3DYX1_CHLRE</name>
<keyword evidence="3" id="KW-0472">Membrane</keyword>
<sequence length="5140" mass="513556">MKGVGPRAPRWTPQKPLFLAVILLLISGTVLWWPAGASSDARGPKVPATSSLVRRSNLRVVYANDSLDDPRQRSALLDIYNATGGPAWSVANASVPGASPWGTDGVSYCRWFGVTCCATSPLSLVECNGTNSVVILSLENFGLVGSLPEAFGQLPELTVLALANNPRLVGSLPSTLGGVAHLLWMSVEDSGLVACAEPAAVPFTGPCTLPSSLVYADKYKPYATDSMLCPAALLTSFLAYTTDVPPDMWDVLTSPFPAPPTPGAVIAKGSFTHFYNCSCSRRGDSLVVQSDSGDVQCTASGGSGGNGRNGLIIGIVIVAIVPWLLVAAAVYICVVHKATLNRLVRRKEAEMARKRSKVPGTPGVALQNGRGVLSLSDVMVTWVVTDVAASTQLWEWKPDVMDRAIDMHNVALRQLMDEFGGHEIRNEGDSFTLSFHDAVDAVNFCLKAQEKLMTVDWPKELVDHQRTATVTVGDVTSNPDAAGKGPPLIGGLRVRMGINTGVPDDIFLHDLTDHVDYRGLEYDLAGEICDLAEGGQILMGPRTLQRWNKVNYSALIDPLTADLLRDQQGGSFLQGGGGGLAHGTSGRRGSVTGYGGNLTGGGMLGLARESTQLPMYYGSQVGVPTTNGMGPVTGPGGTGPVLSMMPTFRRNSDTHPLAPGAAAGPFSRMSDTAMPHDASDEEMASSARPSGHAASTPAGTGATRSLRMYRASSPSKRAPPPRADGHSSDGTGAGAGGTPGTGSGPMGGASAGAGSGGKPQMLSPLLAQRNRSKLGSPRAIQHSSMSYNDRTRTAGMRPEELENAGRALGYGFGGRSVRRVNSMEGLARLHAVRAAELAAAAGSGGASARSSIAGRPAGPNGLGKDAALNTGGNATEASDEDRGSPRRPSPSRNASGPLQSRVSNARASSAGLQQDNTGHSGGGRRRTPLHMEDPDDVASAPLPVPAGLQRWLSHGWRGLPGPALPRPQATSGPGIQMSTASAGTAAQGAASMPTGSAASMSGGPRVGPGGSRVLWSRMNGGIPPGSALLNPGAGGGGARASAGNAPVPVAPSLVAGGHSNGSERMEGPSSQPLQQLTHEEEVAAPAVQPRTLSRVASLPASAAGAVAAGLSRLAALSTWQRRGDGSDVPSREGSLRHHNPLYLRNHSRDGPGSRGDSGPGTPVRLDSHQQPHLQQPPGHTSGAGLPPVSGPISAVHTAVLSGNGGASDDSPGPGPGPGPALMPMPTFGHMLSLNRGGPLVVGGAQSAPFLNTSPLGPTAAGPPSANTDVSRGSRRGPPGPPRMSLNTDAGLGLHPLLLNPMTPGSGGVPMMGHPLLSRLPTGRVSLPSAGMNSRPSPLGLNVALGTDSGMIGAPQSPMAGEGGGGGMLEPGPTGDSMTGAGGTLMRGLTAASIFRRVTYGEQDGNPATGGSAHLASGAGNGDSGGLTQMKGQQGGLGGTPHPQLSYPNNTTGGGYYPGDMVEQDGLGSGNAASLGGPVGMRGGGSGSAETSLLLRMLGAIQALWRDLVGAFSSMLRRCLRCVRLLTSSDDDPGDVDMWAHADSTIVGAGGGLGAGTHKSAAAGVKATETKGVLVDMGYYNFMSVDYNGQGPVGHYVHLMQVVPASVAPRVLLFPWPLSLPVGWEKISPGFFDAPGSARLLFPAMRELMGADVQSMRPVVTVAFSSIEGFKELSAVNVEAAREVLQLHNAAVRETLSTCNGYECKEFNGSFMTTFAMPTGAVEWALTLQLALVAIPWPEDLLACEQAAIVLHPETDQVLFRGLRCRVGIYAGPIDRVTPHPKTGRADYFGQPVNRAARLMTAAQGGQVVLDQNLLDEVLDEWRRRQEVRRLATIPSDDGGGGSPPDETGGAMTPSDIRTARSFVSAKSSHRMVKQSSAVGSQSVIASSNPSITNLPELSMQHLSPRGEGSLASGAAGLIGGVDGAPTSPFGSPHGSILVKPVPTHTLRDYNTDGSLSPRGSLHRTLSPAGSSSTAAAGAGALNNGSAGGVVSGGGAGANASGANPGRPLERLLLEQRVQRSARSEPRIQRVSRFGVNLPPSMRGGSGIGPAPGPNPDAGGSNHALLSPRDGAGGTSVGGDSVGGTASNRGQMPVSSPSGAAAGALLPPWGASEGGGNMASTHSPAGAAGLLRRSPGGRVPTSPRGLLIAATAGHVSNLGPSPPIGSPAVMHRDGGGHGGPAPSIAHMSWLSQALLTRTSPGGSVHSSIVGPAQVESGSYGLAPGLELQPAEWDPAARAGGGAPRARRRQRRASIGAIVENMLVQGRKASITGGQGSSHLGRAAAGERAASGHPSVPGASGAVSVSRINPVAALARLLPGSPHSHSGGGALSDRHGGHGDGAAGGGGRAQLHVHVGDNPDSPSSNQIISPRSPTNLMSMLVRRMASSPLGQLPPGTSAGGANALPPAALAASGSATGGSASAAGDHTPRRHPRSSHGGNAAQGGAAGGSGGTGGSGGRSRGSARGPSWSGAHGVPGSRQSNLAGQQPGQQVGSPSLPQQLSESAASRLRHHHHHHHHPRMPPPPPPSPPHAGASPARGASGAAPPFDRPQLPASLPNADDGRPHAQSHRALPMQPAHLQQHRSTPLLDYPLLSEELQPPSTVAKGSDGRAGSHTPPRSPPLMQFHQQQLPPSVAPAYMQHHSARPGVLGRDDLPNIGSPAMSTGGTSGAPYAALLMASRGSVGGAPGAEGGGVVSGNYAEAHIGVHPRHQPATATLAPTSAEPFGNESHTAVLSAAATAAARAAAEVQRSSRTSTATGVRCQSPSVMSQLASRADVAGAAGIASRPSGDQSDQLSPLMMPPSFDGSANSPLGLVLDGSNRRVVYARNSSSFVLSQFEGADVTFAANVQVQRSSDNTVTSSGPLQQAGDGGNAGNAASGGRTGAAAATAGATEAQALALDAAAVGAAALDAVVGAARASQPGGMRHCRTDGGAPQALDGPTSANLSDDLNINNGSLANRLNVPTPMLNRGGYNGHAASGEANSFVMHGNPMFGTHTTPGCTTHGGGATTDGGEVSCTVPQAASPLPAGVSRWRGSSTGEPDDLGPRSLDMYATAAATHARAAAAQRASPARSTSQTGYARPPPSPPLKASPQPSQQLPHASASSAGPDGPGSSNAFFRGLPPAHPNTMSPPQHMVPAALSRRRSSDGPPPAPSYHYPGSQAQLAAAASGGSGSVRTGAHASGGSGIASVGVGGSQRRFSRNSSGGMQYSSPVGAPPIPMGNGLESPAASDAYGYTYGRSTTHDDIQSPTMHATAGGPGSAVPPVRKDTQGYKTTLSGSLYGSAGGRGASAFMSSFDAGAPASAGGGVLIDRASGGNGPVLVAGGIHVGHVASGAGTASGGVPFFVADSPARTSVGMSGAGNHAASALQRSATAAITPAPMSATSAMAGPAEHGARRRASSGTNGVSLRLAAEAAISQMQLMSGAAGAVAGAHGYGQSSIHGATGVVGSGSAGGANTNSTAGGGTSQGLGQSHSGSSQQALTPSRVLRKSTSSRGRHGRVGGASCDPAMLTHGGAPSAGSILGTGAGGSTTGAAVAGNSGALPTPRPLRTVSARRARGAYDIAAAASAAGGGFVLPQAVEQLAAFVSAHGGLDIRASPPLDRLGGSVVTPRSNAQVPGAPPPAGGSLGPPGILQRGEPNLLSLRRSAPGHPLATAMATAATSSNHALVTAAAGGGPTGQGYALTRAFGSTYGVGLPPPLFSQSLSPSTSTAYESGAATLPVSLSTHGPALAAPDGAGRVSSTSHTGLNPGGSGGVGSPSATTYSRHATAEQLMTPPSGADRLERTSNVPPSASRRNVASALAAAAAAAVAAQPGVPGVPGAAAAGVRGLRSSMPTLPSLAAAAAPVGSDTTMAGVAGGGGGASGSNTDRGPSMASHLARLRASHQSLPEDALSQAGTSVSREAPRPSDAAARSRWRSPRTPPNGTADGDASGSVSAANAGVSLEKLSHPGGPLDAAMPAANASLAASTTGNTMPGVSGGATAGASQAGGGTTAGGGAAGAGGAPKTDKDKESRPAVMAECYKITQQPAGGMGGGGNEVAQSITMIKYTNLKQELERAEEGEGDDVPVPTNMLLVPTVAVDVAIWSLGSFRLKGVTEPIKIVQVLPVSLEGRLSILNKAGLNRGKARCIERRVACLEVLTLQLPDVSRLSCVSMASGGGTPGGEEDLGPSGAYGGEGGDGGGYDGGGYGQVDMMGGMEDAFATNATAMATDQFLGTGPGGGQWQPADLIAVDGVPGLGAAGGQHGTLAPPHSYPAAAIQHGIYAGPGGAGTGAGVGMGGGTASISLSLMQHPPSDLSGRWMPPGMRGNNPLRDMDSSEAGLPPISEVVTPVSSPIGQRSRSGVLSQPGGSLALQQAASVGGGGLPQAPSGSLGAGMVPASGADGLPSGGSSGSGLGRRRGVYPPPPVAIPDGPKSPPGGNIISDVVALPPPPPPPTFLQAPSQQQQQRQQQSRQLPLPPHGTALQQAAAAAAATAVATSGPAAPGFVTMASTSSFDPDTSRPESSPWSISLSYAAHRQQVLAAAAGGAGSYTMSPAGTGPHRHVPSGGLGSAALSGGSDSGGEALRNYQHRQAGRNGASGNGRTSPYGPASMWPQTSPRYQPQPQLGAVGDGTSPGGGAVPHSTGLLPSSLSYMATNNPYGSQAGGDRGIIVGGGGNHTASGDSRDPIGRGYAAMLAAGMAVHSVGGEDPADSVMSHRGSGQGGGSNHTGLLHTNSSGAHGRLPLQHQDYHAATAEAAAADGGYHAMAPPALATERSSTGNVPSSTVSPLLIDRVSSGFYRPYSSGYAPGGPPLTDRSSSGRYPPPSGTATGITPSDRTSSGRYPPGMLPPGISLTTDRSSSGRRNPGSSFGRSEAALDIPVFSPHGSGLPPLPEVASPGAPADYQPDAYPQRHYHRSTSGSSAGGSPGGSDSGRYNRNPSQKGGMPSRLGPTRSFTTAAKTRQDSGPCGGSDGEEADGEGEDMEEQQRWLEDEHSPPGDPSDYRYHDHHQQQHQQAQQLQMPGHGQAAVNSVDSGSGALGGYAGSGYGGSGYGGSGYAGSGMSGVAASDARRVPTFATLVPQGSHASTDLLDISASVRSSMAGSGALGPRVGRVSTNMLAGMTPVDSLRTFGLRHLPEQQQTSASDLLRPFEEGGHESYAPQRG</sequence>
<feature type="compositionally biased region" description="Polar residues" evidence="2">
    <location>
        <begin position="898"/>
        <end position="918"/>
    </location>
</feature>
<dbReference type="PaxDb" id="3055-EDP03335"/>
<gene>
    <name evidence="5" type="ORF">CHLRE_03g207750v5</name>
</gene>
<feature type="compositionally biased region" description="Gly residues" evidence="2">
    <location>
        <begin position="2337"/>
        <end position="2346"/>
    </location>
</feature>
<feature type="compositionally biased region" description="Low complexity" evidence="2">
    <location>
        <begin position="4834"/>
        <end position="4849"/>
    </location>
</feature>
<dbReference type="InParanoid" id="A0A2K3DYX1"/>
<dbReference type="OMA" id="QSITMIK"/>
<dbReference type="InterPro" id="IPR029787">
    <property type="entry name" value="Nucleotide_cyclase"/>
</dbReference>
<dbReference type="OrthoDB" id="542421at2759"/>
<feature type="region of interest" description="Disordered" evidence="2">
    <location>
        <begin position="4779"/>
        <end position="5008"/>
    </location>
</feature>
<keyword evidence="3" id="KW-1133">Transmembrane helix</keyword>
<feature type="region of interest" description="Disordered" evidence="2">
    <location>
        <begin position="843"/>
        <end position="943"/>
    </location>
</feature>
<feature type="compositionally biased region" description="Gly residues" evidence="2">
    <location>
        <begin position="3973"/>
        <end position="3998"/>
    </location>
</feature>
<feature type="compositionally biased region" description="Gly residues" evidence="2">
    <location>
        <begin position="3177"/>
        <end position="3190"/>
    </location>
</feature>
<dbReference type="GO" id="GO:0005930">
    <property type="term" value="C:axoneme"/>
    <property type="evidence" value="ECO:0007669"/>
    <property type="project" value="UniProtKB-SubCell"/>
</dbReference>
<feature type="region of interest" description="Disordered" evidence="2">
    <location>
        <begin position="3377"/>
        <end position="3400"/>
    </location>
</feature>
<feature type="region of interest" description="Disordered" evidence="2">
    <location>
        <begin position="3724"/>
        <end position="3790"/>
    </location>
</feature>
<feature type="compositionally biased region" description="Acidic residues" evidence="2">
    <location>
        <begin position="4948"/>
        <end position="4960"/>
    </location>
</feature>
<feature type="compositionally biased region" description="Low complexity" evidence="2">
    <location>
        <begin position="3155"/>
        <end position="3165"/>
    </location>
</feature>
<feature type="region of interest" description="Disordered" evidence="2">
    <location>
        <begin position="2385"/>
        <end position="2567"/>
    </location>
</feature>
<dbReference type="PROSITE" id="PS50125">
    <property type="entry name" value="GUANYLATE_CYCLASE_2"/>
    <property type="match status" value="2"/>
</dbReference>
<feature type="region of interest" description="Disordered" evidence="2">
    <location>
        <begin position="2779"/>
        <end position="2801"/>
    </location>
</feature>
<feature type="compositionally biased region" description="Low complexity" evidence="2">
    <location>
        <begin position="976"/>
        <end position="992"/>
    </location>
</feature>
<feature type="compositionally biased region" description="Low complexity" evidence="2">
    <location>
        <begin position="4546"/>
        <end position="4560"/>
    </location>
</feature>
<feature type="region of interest" description="Disordered" evidence="2">
    <location>
        <begin position="5112"/>
        <end position="5140"/>
    </location>
</feature>
<feature type="compositionally biased region" description="Low complexity" evidence="2">
    <location>
        <begin position="1964"/>
        <end position="1975"/>
    </location>
</feature>
<feature type="domain" description="Guanylate cyclase" evidence="4">
    <location>
        <begin position="381"/>
        <end position="536"/>
    </location>
</feature>
<feature type="region of interest" description="Disordered" evidence="2">
    <location>
        <begin position="2017"/>
        <end position="2138"/>
    </location>
</feature>
<feature type="compositionally biased region" description="Polar residues" evidence="2">
    <location>
        <begin position="3197"/>
        <end position="3207"/>
    </location>
</feature>
<evidence type="ECO:0000313" key="5">
    <source>
        <dbReference type="EMBL" id="PNW85731.1"/>
    </source>
</evidence>
<feature type="compositionally biased region" description="Gly residues" evidence="2">
    <location>
        <begin position="2070"/>
        <end position="2081"/>
    </location>
</feature>
<feature type="compositionally biased region" description="Polar residues" evidence="2">
    <location>
        <begin position="1873"/>
        <end position="1884"/>
    </location>
</feature>
<feature type="region of interest" description="Disordered" evidence="2">
    <location>
        <begin position="1401"/>
        <end position="1454"/>
    </location>
</feature>
<feature type="region of interest" description="Disordered" evidence="2">
    <location>
        <begin position="3594"/>
        <end position="3628"/>
    </location>
</feature>
<feature type="compositionally biased region" description="Low complexity" evidence="2">
    <location>
        <begin position="843"/>
        <end position="858"/>
    </location>
</feature>
<reference evidence="5 6" key="1">
    <citation type="journal article" date="2007" name="Science">
        <title>The Chlamydomonas genome reveals the evolution of key animal and plant functions.</title>
        <authorList>
            <person name="Merchant S.S."/>
            <person name="Prochnik S.E."/>
            <person name="Vallon O."/>
            <person name="Harris E.H."/>
            <person name="Karpowicz S.J."/>
            <person name="Witman G.B."/>
            <person name="Terry A."/>
            <person name="Salamov A."/>
            <person name="Fritz-Laylin L.K."/>
            <person name="Marechal-Drouard L."/>
            <person name="Marshall W.F."/>
            <person name="Qu L.H."/>
            <person name="Nelson D.R."/>
            <person name="Sanderfoot A.A."/>
            <person name="Spalding M.H."/>
            <person name="Kapitonov V.V."/>
            <person name="Ren Q."/>
            <person name="Ferris P."/>
            <person name="Lindquist E."/>
            <person name="Shapiro H."/>
            <person name="Lucas S.M."/>
            <person name="Grimwood J."/>
            <person name="Schmutz J."/>
            <person name="Cardol P."/>
            <person name="Cerutti H."/>
            <person name="Chanfreau G."/>
            <person name="Chen C.L."/>
            <person name="Cognat V."/>
            <person name="Croft M.T."/>
            <person name="Dent R."/>
            <person name="Dutcher S."/>
            <person name="Fernandez E."/>
            <person name="Fukuzawa H."/>
            <person name="Gonzalez-Ballester D."/>
            <person name="Gonzalez-Halphen D."/>
            <person name="Hallmann A."/>
            <person name="Hanikenne M."/>
            <person name="Hippler M."/>
            <person name="Inwood W."/>
            <person name="Jabbari K."/>
            <person name="Kalanon M."/>
            <person name="Kuras R."/>
            <person name="Lefebvre P.A."/>
            <person name="Lemaire S.D."/>
            <person name="Lobanov A.V."/>
            <person name="Lohr M."/>
            <person name="Manuell A."/>
            <person name="Meier I."/>
            <person name="Mets L."/>
            <person name="Mittag M."/>
            <person name="Mittelmeier T."/>
            <person name="Moroney J.V."/>
            <person name="Moseley J."/>
            <person name="Napoli C."/>
            <person name="Nedelcu A.M."/>
            <person name="Niyogi K."/>
            <person name="Novoselov S.V."/>
            <person name="Paulsen I.T."/>
            <person name="Pazour G."/>
            <person name="Purton S."/>
            <person name="Ral J.P."/>
            <person name="Riano-Pachon D.M."/>
            <person name="Riekhof W."/>
            <person name="Rymarquis L."/>
            <person name="Schroda M."/>
            <person name="Stern D."/>
            <person name="Umen J."/>
            <person name="Willows R."/>
            <person name="Wilson N."/>
            <person name="Zimmer S.L."/>
            <person name="Allmer J."/>
            <person name="Balk J."/>
            <person name="Bisova K."/>
            <person name="Chen C.J."/>
            <person name="Elias M."/>
            <person name="Gendler K."/>
            <person name="Hauser C."/>
            <person name="Lamb M.R."/>
            <person name="Ledford H."/>
            <person name="Long J.C."/>
            <person name="Minagawa J."/>
            <person name="Page M.D."/>
            <person name="Pan J."/>
            <person name="Pootakham W."/>
            <person name="Roje S."/>
            <person name="Rose A."/>
            <person name="Stahlberg E."/>
            <person name="Terauchi A.M."/>
            <person name="Yang P."/>
            <person name="Ball S."/>
            <person name="Bowler C."/>
            <person name="Dieckmann C.L."/>
            <person name="Gladyshev V.N."/>
            <person name="Green P."/>
            <person name="Jorgensen R."/>
            <person name="Mayfield S."/>
            <person name="Mueller-Roeber B."/>
            <person name="Rajamani S."/>
            <person name="Sayre R.T."/>
            <person name="Brokstein P."/>
            <person name="Dubchak I."/>
            <person name="Goodstein D."/>
            <person name="Hornick L."/>
            <person name="Huang Y.W."/>
            <person name="Jhaveri J."/>
            <person name="Luo Y."/>
            <person name="Martinez D."/>
            <person name="Ngau W.C."/>
            <person name="Otillar B."/>
            <person name="Poliakov A."/>
            <person name="Porter A."/>
            <person name="Szajkowski L."/>
            <person name="Werner G."/>
            <person name="Zhou K."/>
            <person name="Grigoriev I.V."/>
            <person name="Rokhsar D.S."/>
            <person name="Grossman A.R."/>
        </authorList>
    </citation>
    <scope>NUCLEOTIDE SEQUENCE [LARGE SCALE GENOMIC DNA]</scope>
    <source>
        <strain evidence="6">CC-503</strain>
    </source>
</reference>
<keyword evidence="6" id="KW-1185">Reference proteome</keyword>
<protein>
    <recommendedName>
        <fullName evidence="4">Guanylate cyclase domain-containing protein</fullName>
    </recommendedName>
</protein>
<feature type="region of interest" description="Disordered" evidence="2">
    <location>
        <begin position="4682"/>
        <end position="4718"/>
    </location>
</feature>
<dbReference type="GO" id="GO:0004016">
    <property type="term" value="F:adenylate cyclase activity"/>
    <property type="evidence" value="ECO:0000318"/>
    <property type="project" value="GO_Central"/>
</dbReference>
<dbReference type="PANTHER" id="PTHR43081:SF1">
    <property type="entry name" value="ADENYLATE CYCLASE, TERMINAL-DIFFERENTIATION SPECIFIC"/>
    <property type="match status" value="1"/>
</dbReference>
<proteinExistence type="predicted"/>
<feature type="region of interest" description="Disordered" evidence="2">
    <location>
        <begin position="2852"/>
        <end position="2879"/>
    </location>
</feature>
<dbReference type="EMBL" id="CM008964">
    <property type="protein sequence ID" value="PNW85731.1"/>
    <property type="molecule type" value="Genomic_DNA"/>
</dbReference>
<dbReference type="SUPFAM" id="SSF52058">
    <property type="entry name" value="L domain-like"/>
    <property type="match status" value="1"/>
</dbReference>
<feature type="compositionally biased region" description="Basic and acidic residues" evidence="2">
    <location>
        <begin position="4961"/>
        <end position="4986"/>
    </location>
</feature>
<feature type="region of interest" description="Disordered" evidence="2">
    <location>
        <begin position="4152"/>
        <end position="4173"/>
    </location>
</feature>
<dbReference type="SUPFAM" id="SSF55073">
    <property type="entry name" value="Nucleotide cyclase"/>
    <property type="match status" value="2"/>
</dbReference>
<dbReference type="InterPro" id="IPR032675">
    <property type="entry name" value="LRR_dom_sf"/>
</dbReference>
<dbReference type="GeneID" id="5718818"/>
<feature type="region of interest" description="Disordered" evidence="2">
    <location>
        <begin position="2268"/>
        <end position="2300"/>
    </location>
</feature>
<feature type="compositionally biased region" description="Gly residues" evidence="2">
    <location>
        <begin position="4898"/>
        <end position="4907"/>
    </location>
</feature>
<dbReference type="RefSeq" id="XP_042926445.1">
    <property type="nucleotide sequence ID" value="XM_043061538.1"/>
</dbReference>
<dbReference type="InterPro" id="IPR001054">
    <property type="entry name" value="A/G_cyclase"/>
</dbReference>
<feature type="compositionally biased region" description="Low complexity" evidence="2">
    <location>
        <begin position="3918"/>
        <end position="3930"/>
    </location>
</feature>
<feature type="compositionally biased region" description="Pro residues" evidence="2">
    <location>
        <begin position="2518"/>
        <end position="2527"/>
    </location>
</feature>
<feature type="compositionally biased region" description="Low complexity" evidence="2">
    <location>
        <begin position="2279"/>
        <end position="2300"/>
    </location>
</feature>
<feature type="compositionally biased region" description="Polar residues" evidence="2">
    <location>
        <begin position="4703"/>
        <end position="4713"/>
    </location>
</feature>
<feature type="region of interest" description="Disordered" evidence="2">
    <location>
        <begin position="2316"/>
        <end position="2369"/>
    </location>
</feature>
<feature type="region of interest" description="Disordered" evidence="2">
    <location>
        <begin position="2596"/>
        <end position="2622"/>
    </location>
</feature>
<feature type="region of interest" description="Disordered" evidence="2">
    <location>
        <begin position="3850"/>
        <end position="3930"/>
    </location>
</feature>
<feature type="region of interest" description="Disordered" evidence="2">
    <location>
        <begin position="2915"/>
        <end position="2939"/>
    </location>
</feature>
<feature type="region of interest" description="Disordered" evidence="2">
    <location>
        <begin position="1049"/>
        <end position="1074"/>
    </location>
</feature>
<feature type="transmembrane region" description="Helical" evidence="3">
    <location>
        <begin position="17"/>
        <end position="35"/>
    </location>
</feature>
<feature type="compositionally biased region" description="Basic and acidic residues" evidence="2">
    <location>
        <begin position="1121"/>
        <end position="1135"/>
    </location>
</feature>
<dbReference type="CDD" id="cd07302">
    <property type="entry name" value="CHD"/>
    <property type="match status" value="1"/>
</dbReference>
<dbReference type="GO" id="GO:0035556">
    <property type="term" value="P:intracellular signal transduction"/>
    <property type="evidence" value="ECO:0007669"/>
    <property type="project" value="InterPro"/>
</dbReference>
<feature type="region of interest" description="Disordered" evidence="2">
    <location>
        <begin position="4528"/>
        <end position="4620"/>
    </location>
</feature>
<feature type="compositionally biased region" description="Low complexity" evidence="2">
    <location>
        <begin position="2458"/>
        <end position="2469"/>
    </location>
</feature>
<feature type="region of interest" description="Disordered" evidence="2">
    <location>
        <begin position="1944"/>
        <end position="1975"/>
    </location>
</feature>